<proteinExistence type="predicted"/>
<feature type="transmembrane region" description="Helical" evidence="1">
    <location>
        <begin position="603"/>
        <end position="626"/>
    </location>
</feature>
<feature type="transmembrane region" description="Helical" evidence="1">
    <location>
        <begin position="552"/>
        <end position="572"/>
    </location>
</feature>
<feature type="transmembrane region" description="Helical" evidence="1">
    <location>
        <begin position="512"/>
        <end position="531"/>
    </location>
</feature>
<keyword evidence="1" id="KW-0472">Membrane</keyword>
<feature type="transmembrane region" description="Helical" evidence="1">
    <location>
        <begin position="5"/>
        <end position="22"/>
    </location>
</feature>
<keyword evidence="1" id="KW-1133">Transmembrane helix</keyword>
<protein>
    <submittedName>
        <fullName evidence="2">Uncharacterized protein</fullName>
    </submittedName>
</protein>
<evidence type="ECO:0000313" key="3">
    <source>
        <dbReference type="Proteomes" id="UP000824201"/>
    </source>
</evidence>
<feature type="transmembrane region" description="Helical" evidence="1">
    <location>
        <begin position="191"/>
        <end position="217"/>
    </location>
</feature>
<dbReference type="AlphaFoldDB" id="A0A9D1EG00"/>
<dbReference type="EMBL" id="DVHN01000171">
    <property type="protein sequence ID" value="HIR89707.1"/>
    <property type="molecule type" value="Genomic_DNA"/>
</dbReference>
<keyword evidence="1" id="KW-0812">Transmembrane</keyword>
<accession>A0A9D1EG00</accession>
<feature type="transmembrane region" description="Helical" evidence="1">
    <location>
        <begin position="401"/>
        <end position="418"/>
    </location>
</feature>
<feature type="transmembrane region" description="Helical" evidence="1">
    <location>
        <begin position="276"/>
        <end position="294"/>
    </location>
</feature>
<dbReference type="Proteomes" id="UP000824201">
    <property type="component" value="Unassembled WGS sequence"/>
</dbReference>
<reference evidence="2" key="1">
    <citation type="submission" date="2020-10" db="EMBL/GenBank/DDBJ databases">
        <authorList>
            <person name="Gilroy R."/>
        </authorList>
    </citation>
    <scope>NUCLEOTIDE SEQUENCE</scope>
    <source>
        <strain evidence="2">ChiW13-3771</strain>
    </source>
</reference>
<organism evidence="2 3">
    <name type="scientific">Candidatus Fimimorpha faecalis</name>
    <dbReference type="NCBI Taxonomy" id="2840824"/>
    <lineage>
        <taxon>Bacteria</taxon>
        <taxon>Bacillati</taxon>
        <taxon>Bacillota</taxon>
        <taxon>Clostridia</taxon>
        <taxon>Eubacteriales</taxon>
        <taxon>Candidatus Fimimorpha</taxon>
    </lineage>
</organism>
<gene>
    <name evidence="2" type="ORF">IAC96_12250</name>
</gene>
<sequence length="714" mass="81506">MLKKIIGLLFVLNIVILVYNVTQQEYKQNYLGLKPIMQSLQEEYETLGDKKARQVWQERMEAGEGGKELIAINLLLQQYDYIEKYPSYLDTVQEQAQRMKKFSIFSEEDSFSYRNIQKTGEDFEKIKNRPLEAGIEWGVQEMNSYFVSDLAVLVGVFLLISTLFWQEKEKGLYAMIRSTRNGRGTLIRKKLTVLGITTILLCLFFYIPVACICGALFGFGNMDRAIQSISSFRECVLPITIKQYIILFVIMKTVAMLCFAYCIACACIWFSGIGQVFALIAAMSGVGFLCFRNIPALSVWNFFKYVNPVAFLDADGILGVYQNISIFAYPVSRIALTVGILAILALTAMAMTIWGFVRKNAVLQAASSSRIMSWIRSWLCYYRTTRLTKQEWIRFLIQKKGILLLVCMGWIAMTSIQQRESLYETKVMNYRVLINEYQEPLTNDLQREIEQRKKQIEEGEETPLNLEGFYLFYDQYKTVLSMQEKSKAIGQMIDQTSWEYLFFSPNRDYQQAAVWSTFLLLIVVQIFGSDYKKNEAGLILATRKGRGCLSRVRIGICLFLAILIGGMMRGVIAWNVIQYHPIGDCTVPAWSIPRFDLLGDMPIWAVLGLGGMLKLLGVTVFILMMAWITMKVKKQTTAIIIGILLFEVPVLMEVGKISILRSFTLAQAFYPYNLLEENPVQFGIYSAILMILAVIFLKKIWKGAALGGKYGAKD</sequence>
<feature type="transmembrane region" description="Helical" evidence="1">
    <location>
        <begin position="679"/>
        <end position="697"/>
    </location>
</feature>
<evidence type="ECO:0000256" key="1">
    <source>
        <dbReference type="SAM" id="Phobius"/>
    </source>
</evidence>
<evidence type="ECO:0000313" key="2">
    <source>
        <dbReference type="EMBL" id="HIR89707.1"/>
    </source>
</evidence>
<feature type="transmembrane region" description="Helical" evidence="1">
    <location>
        <begin position="334"/>
        <end position="357"/>
    </location>
</feature>
<feature type="transmembrane region" description="Helical" evidence="1">
    <location>
        <begin position="145"/>
        <end position="165"/>
    </location>
</feature>
<reference evidence="2" key="2">
    <citation type="journal article" date="2021" name="PeerJ">
        <title>Extensive microbial diversity within the chicken gut microbiome revealed by metagenomics and culture.</title>
        <authorList>
            <person name="Gilroy R."/>
            <person name="Ravi A."/>
            <person name="Getino M."/>
            <person name="Pursley I."/>
            <person name="Horton D.L."/>
            <person name="Alikhan N.F."/>
            <person name="Baker D."/>
            <person name="Gharbi K."/>
            <person name="Hall N."/>
            <person name="Watson M."/>
            <person name="Adriaenssens E.M."/>
            <person name="Foster-Nyarko E."/>
            <person name="Jarju S."/>
            <person name="Secka A."/>
            <person name="Antonio M."/>
            <person name="Oren A."/>
            <person name="Chaudhuri R.R."/>
            <person name="La Ragione R."/>
            <person name="Hildebrand F."/>
            <person name="Pallen M.J."/>
        </authorList>
    </citation>
    <scope>NUCLEOTIDE SEQUENCE</scope>
    <source>
        <strain evidence="2">ChiW13-3771</strain>
    </source>
</reference>
<feature type="transmembrane region" description="Helical" evidence="1">
    <location>
        <begin position="638"/>
        <end position="659"/>
    </location>
</feature>
<comment type="caution">
    <text evidence="2">The sequence shown here is derived from an EMBL/GenBank/DDBJ whole genome shotgun (WGS) entry which is preliminary data.</text>
</comment>
<name>A0A9D1EG00_9FIRM</name>
<feature type="transmembrane region" description="Helical" evidence="1">
    <location>
        <begin position="244"/>
        <end position="269"/>
    </location>
</feature>